<dbReference type="STRING" id="411471.SUBVAR_05856"/>
<dbReference type="AlphaFoldDB" id="D1PND5"/>
<dbReference type="eggNOG" id="ENOG5032SBP">
    <property type="taxonomic scope" value="Bacteria"/>
</dbReference>
<evidence type="ECO:0008006" key="3">
    <source>
        <dbReference type="Google" id="ProtNLM"/>
    </source>
</evidence>
<sequence>MTLEQIAALLETTGLPVVFQQWQEGAAPPMPYLVYLFPYTNNFAADGTTYFVANHVQIELYTQLKDPVSEGKVEAALSSLYWEKDQTYLDTEKCYQTIYEIEV</sequence>
<dbReference type="RefSeq" id="WP_007047230.1">
    <property type="nucleotide sequence ID" value="NZ_GG704769.1"/>
</dbReference>
<reference evidence="1" key="1">
    <citation type="submission" date="2009-12" db="EMBL/GenBank/DDBJ databases">
        <authorList>
            <person name="Weinstock G."/>
            <person name="Sodergren E."/>
            <person name="Clifton S."/>
            <person name="Fulton L."/>
            <person name="Fulton B."/>
            <person name="Courtney L."/>
            <person name="Fronick C."/>
            <person name="Harrison M."/>
            <person name="Strong C."/>
            <person name="Farmer C."/>
            <person name="Delahaunty K."/>
            <person name="Markovic C."/>
            <person name="Hall O."/>
            <person name="Minx P."/>
            <person name="Tomlinson C."/>
            <person name="Mitreva M."/>
            <person name="Nelson J."/>
            <person name="Hou S."/>
            <person name="Wollam A."/>
            <person name="Pepin K.H."/>
            <person name="Johnson M."/>
            <person name="Bhonagiri V."/>
            <person name="Nash W.E."/>
            <person name="Warren W."/>
            <person name="Chinwalla A."/>
            <person name="Mardis E.R."/>
            <person name="Wilson R.K."/>
        </authorList>
    </citation>
    <scope>NUCLEOTIDE SEQUENCE [LARGE SCALE GENOMIC DNA]</scope>
    <source>
        <strain evidence="1">DSM 15176</strain>
    </source>
</reference>
<accession>D1PND5</accession>
<dbReference type="Proteomes" id="UP000003438">
    <property type="component" value="Unassembled WGS sequence"/>
</dbReference>
<organism evidence="1 2">
    <name type="scientific">Subdoligranulum variabile DSM 15176</name>
    <dbReference type="NCBI Taxonomy" id="411471"/>
    <lineage>
        <taxon>Bacteria</taxon>
        <taxon>Bacillati</taxon>
        <taxon>Bacillota</taxon>
        <taxon>Clostridia</taxon>
        <taxon>Eubacteriales</taxon>
        <taxon>Oscillospiraceae</taxon>
        <taxon>Subdoligranulum</taxon>
    </lineage>
</organism>
<name>D1PND5_9FIRM</name>
<evidence type="ECO:0000313" key="1">
    <source>
        <dbReference type="EMBL" id="EFB76070.1"/>
    </source>
</evidence>
<dbReference type="OrthoDB" id="2061576at2"/>
<dbReference type="HOGENOM" id="CLU_171585_0_0_9"/>
<protein>
    <recommendedName>
        <fullName evidence="3">Prophage pi2 protein 38</fullName>
    </recommendedName>
</protein>
<dbReference type="EMBL" id="ACBY02000023">
    <property type="protein sequence ID" value="EFB76070.1"/>
    <property type="molecule type" value="Genomic_DNA"/>
</dbReference>
<proteinExistence type="predicted"/>
<keyword evidence="2" id="KW-1185">Reference proteome</keyword>
<comment type="caution">
    <text evidence="1">The sequence shown here is derived from an EMBL/GenBank/DDBJ whole genome shotgun (WGS) entry which is preliminary data.</text>
</comment>
<evidence type="ECO:0000313" key="2">
    <source>
        <dbReference type="Proteomes" id="UP000003438"/>
    </source>
</evidence>
<gene>
    <name evidence="1" type="ORF">SUBVAR_05856</name>
</gene>